<keyword evidence="8" id="KW-0443">Lipid metabolism</keyword>
<evidence type="ECO:0000256" key="7">
    <source>
        <dbReference type="ARBA" id="ARBA00023002"/>
    </source>
</evidence>
<dbReference type="GO" id="GO:0004312">
    <property type="term" value="F:fatty acid synthase activity"/>
    <property type="evidence" value="ECO:0007669"/>
    <property type="project" value="TreeGrafter"/>
</dbReference>
<dbReference type="AlphaFoldDB" id="A0A4Y2SHT9"/>
<evidence type="ECO:0000256" key="6">
    <source>
        <dbReference type="ARBA" id="ARBA00022857"/>
    </source>
</evidence>
<dbReference type="InterPro" id="IPR057326">
    <property type="entry name" value="KR_dom"/>
</dbReference>
<keyword evidence="9" id="KW-0275">Fatty acid biosynthesis</keyword>
<dbReference type="Gene3D" id="3.90.180.10">
    <property type="entry name" value="Medium-chain alcohol dehydrogenases, catalytic domain"/>
    <property type="match status" value="1"/>
</dbReference>
<dbReference type="SUPFAM" id="SSF51735">
    <property type="entry name" value="NAD(P)-binding Rossmann-fold domains"/>
    <property type="match status" value="2"/>
</dbReference>
<dbReference type="PANTHER" id="PTHR43775">
    <property type="entry name" value="FATTY ACID SYNTHASE"/>
    <property type="match status" value="1"/>
</dbReference>
<dbReference type="PANTHER" id="PTHR43775:SF7">
    <property type="entry name" value="FATTY ACID SYNTHASE"/>
    <property type="match status" value="1"/>
</dbReference>
<dbReference type="SMART" id="SM00829">
    <property type="entry name" value="PKS_ER"/>
    <property type="match status" value="1"/>
</dbReference>
<keyword evidence="14" id="KW-1185">Reference proteome</keyword>
<keyword evidence="10" id="KW-0511">Multifunctional enzyme</keyword>
<dbReference type="Pfam" id="PF21149">
    <property type="entry name" value="FAS_pseudo-KR"/>
    <property type="match status" value="1"/>
</dbReference>
<evidence type="ECO:0000256" key="3">
    <source>
        <dbReference type="ARBA" id="ARBA00022553"/>
    </source>
</evidence>
<gene>
    <name evidence="13" type="primary">Fasn_33</name>
    <name evidence="13" type="ORF">AVEN_221721_1</name>
</gene>
<evidence type="ECO:0000256" key="4">
    <source>
        <dbReference type="ARBA" id="ARBA00022679"/>
    </source>
</evidence>
<keyword evidence="4" id="KW-0808">Transferase</keyword>
<evidence type="ECO:0000256" key="2">
    <source>
        <dbReference type="ARBA" id="ARBA00022516"/>
    </source>
</evidence>
<dbReference type="Proteomes" id="UP000499080">
    <property type="component" value="Unassembled WGS sequence"/>
</dbReference>
<evidence type="ECO:0000259" key="12">
    <source>
        <dbReference type="SMART" id="SM00829"/>
    </source>
</evidence>
<evidence type="ECO:0000256" key="8">
    <source>
        <dbReference type="ARBA" id="ARBA00023098"/>
    </source>
</evidence>
<dbReference type="FunFam" id="3.90.180.10:FF:000015">
    <property type="entry name" value="Fatty acid synthase"/>
    <property type="match status" value="1"/>
</dbReference>
<name>A0A4Y2SHT9_ARAVE</name>
<evidence type="ECO:0000259" key="11">
    <source>
        <dbReference type="SMART" id="SM00822"/>
    </source>
</evidence>
<dbReference type="Gene3D" id="3.40.50.720">
    <property type="entry name" value="NAD(P)-binding Rossmann-like Domain"/>
    <property type="match status" value="1"/>
</dbReference>
<evidence type="ECO:0000313" key="14">
    <source>
        <dbReference type="Proteomes" id="UP000499080"/>
    </source>
</evidence>
<dbReference type="SUPFAM" id="SSF50129">
    <property type="entry name" value="GroES-like"/>
    <property type="match status" value="1"/>
</dbReference>
<keyword evidence="3" id="KW-0597">Phosphoprotein</keyword>
<dbReference type="Pfam" id="PF08659">
    <property type="entry name" value="KR"/>
    <property type="match status" value="1"/>
</dbReference>
<dbReference type="EMBL" id="BGPR01021978">
    <property type="protein sequence ID" value="GBN87802.1"/>
    <property type="molecule type" value="Genomic_DNA"/>
</dbReference>
<keyword evidence="6" id="KW-0521">NADP</keyword>
<dbReference type="CDD" id="cd05195">
    <property type="entry name" value="enoyl_red"/>
    <property type="match status" value="1"/>
</dbReference>
<dbReference type="InterPro" id="IPR036291">
    <property type="entry name" value="NAD(P)-bd_dom_sf"/>
</dbReference>
<reference evidence="13 14" key="1">
    <citation type="journal article" date="2019" name="Sci. Rep.">
        <title>Orb-weaving spider Araneus ventricosus genome elucidates the spidroin gene catalogue.</title>
        <authorList>
            <person name="Kono N."/>
            <person name="Nakamura H."/>
            <person name="Ohtoshi R."/>
            <person name="Moran D.A.P."/>
            <person name="Shinohara A."/>
            <person name="Yoshida Y."/>
            <person name="Fujiwara M."/>
            <person name="Mori M."/>
            <person name="Tomita M."/>
            <person name="Arakawa K."/>
        </authorList>
    </citation>
    <scope>NUCLEOTIDE SEQUENCE [LARGE SCALE GENOMIC DNA]</scope>
</reference>
<dbReference type="FunFam" id="3.40.50.720:FF:000209">
    <property type="entry name" value="Polyketide synthase Pks12"/>
    <property type="match status" value="1"/>
</dbReference>
<evidence type="ECO:0000256" key="9">
    <source>
        <dbReference type="ARBA" id="ARBA00023160"/>
    </source>
</evidence>
<comment type="caution">
    <text evidence="13">The sequence shown here is derived from an EMBL/GenBank/DDBJ whole genome shotgun (WGS) entry which is preliminary data.</text>
</comment>
<evidence type="ECO:0000256" key="5">
    <source>
        <dbReference type="ARBA" id="ARBA00022832"/>
    </source>
</evidence>
<dbReference type="GO" id="GO:0016491">
    <property type="term" value="F:oxidoreductase activity"/>
    <property type="evidence" value="ECO:0007669"/>
    <property type="project" value="UniProtKB-KW"/>
</dbReference>
<proteinExistence type="predicted"/>
<dbReference type="InterPro" id="IPR011032">
    <property type="entry name" value="GroES-like_sf"/>
</dbReference>
<keyword evidence="2" id="KW-0444">Lipid biosynthesis</keyword>
<dbReference type="Pfam" id="PF13602">
    <property type="entry name" value="ADH_zinc_N_2"/>
    <property type="match status" value="1"/>
</dbReference>
<dbReference type="InterPro" id="IPR013968">
    <property type="entry name" value="PKS_KR"/>
</dbReference>
<dbReference type="OrthoDB" id="329835at2759"/>
<dbReference type="InterPro" id="IPR020843">
    <property type="entry name" value="ER"/>
</dbReference>
<protein>
    <submittedName>
        <fullName evidence="13">Fatty acid synthase</fullName>
    </submittedName>
</protein>
<keyword evidence="5" id="KW-0276">Fatty acid metabolism</keyword>
<dbReference type="SMART" id="SM00822">
    <property type="entry name" value="PKS_KR"/>
    <property type="match status" value="1"/>
</dbReference>
<evidence type="ECO:0000313" key="13">
    <source>
        <dbReference type="EMBL" id="GBN87802.1"/>
    </source>
</evidence>
<accession>A0A4Y2SHT9</accession>
<dbReference type="InterPro" id="IPR049391">
    <property type="entry name" value="FAS_pseudo-KR"/>
</dbReference>
<feature type="non-terminal residue" evidence="13">
    <location>
        <position position="1"/>
    </location>
</feature>
<evidence type="ECO:0000256" key="10">
    <source>
        <dbReference type="ARBA" id="ARBA00023268"/>
    </source>
</evidence>
<dbReference type="GO" id="GO:0006633">
    <property type="term" value="P:fatty acid biosynthetic process"/>
    <property type="evidence" value="ECO:0007669"/>
    <property type="project" value="UniProtKB-KW"/>
</dbReference>
<feature type="domain" description="Ketoreductase" evidence="11">
    <location>
        <begin position="510"/>
        <end position="696"/>
    </location>
</feature>
<keyword evidence="1" id="KW-0596">Phosphopantetheine</keyword>
<dbReference type="InterPro" id="IPR050091">
    <property type="entry name" value="PKS_NRPS_Biosynth_Enz"/>
</dbReference>
<keyword evidence="7" id="KW-0560">Oxidoreductase</keyword>
<sequence>TFKDLKLQVICKKSDSLASTMYLLRKSPDIPYEDIVIPVIGDKYEKWVDELSEKITIASMSSDPKRIWLASEASNNSGIIGLVNCLRQEPGGSSIRCVFTSKGAPKLPEFNLKNQFYQDIAQKNLTMNVFKRGSWGSFRHLTMSEDDGKVETKHAYLNILTRGDLSSFVWVDSQLKYFREPADSILCQVYYAPLNFRDVMLASGKLPADAIPGDLALQDCILGLEFSGRLENGQRVMGLVPAKGLATTVAADPNFMWEVPDDWSLEEASTVPVAYSTAYYALIMRGHLRKEERVLIHSGSGGVGQAAIAIALSLGCEVFTTVGSTEKREFLKKRFNELQDRNFCNSRDTSFEQYILNATNGEGVDVILNSLAEEKLKATLNCLAQHGRFLEIGKYDLSNNTPLGMAIFLKNILFHGILLDALFEYKSYSLQAKKEVVQLVRDGIANGTVKPLNSILFDSDQAEQAFRFMASGKHIGKVVLKIRDEEPQKKIVPTPVQFKALSRTTCNPEKSYVIIGGLGGFGLELCQWLVERGARHVLLTSRSGLKTGYQKLCMNRWNKENINIIVSKLNAAKMDDAKALLRMAAEIKPVAAIFNLALVLRDAFMENQTVENFKEVCESKVTSTLNLDAASRELCPELDWFVCFSSVSCGRGNAGQSNYGYANSVMERICEERSKEGLPGDHFKQIILIPSNWDSFPIKGIPIDTFVFILLIFKI</sequence>
<evidence type="ECO:0000256" key="1">
    <source>
        <dbReference type="ARBA" id="ARBA00022450"/>
    </source>
</evidence>
<organism evidence="13 14">
    <name type="scientific">Araneus ventricosus</name>
    <name type="common">Orbweaver spider</name>
    <name type="synonym">Epeira ventricosa</name>
    <dbReference type="NCBI Taxonomy" id="182803"/>
    <lineage>
        <taxon>Eukaryota</taxon>
        <taxon>Metazoa</taxon>
        <taxon>Ecdysozoa</taxon>
        <taxon>Arthropoda</taxon>
        <taxon>Chelicerata</taxon>
        <taxon>Arachnida</taxon>
        <taxon>Araneae</taxon>
        <taxon>Araneomorphae</taxon>
        <taxon>Entelegynae</taxon>
        <taxon>Araneoidea</taxon>
        <taxon>Araneidae</taxon>
        <taxon>Araneus</taxon>
    </lineage>
</organism>
<feature type="domain" description="Enoyl reductase (ER)" evidence="12">
    <location>
        <begin position="163"/>
        <end position="480"/>
    </location>
</feature>